<reference evidence="13 14" key="1">
    <citation type="journal article" date="2016" name="Front. Microbiol.">
        <title>Genomic Resource of Rice Seed Associated Bacteria.</title>
        <authorList>
            <person name="Midha S."/>
            <person name="Bansal K."/>
            <person name="Sharma S."/>
            <person name="Kumar N."/>
            <person name="Patil P.P."/>
            <person name="Chaudhry V."/>
            <person name="Patil P.B."/>
        </authorList>
    </citation>
    <scope>NUCLEOTIDE SEQUENCE [LARGE SCALE GENOMIC DNA]</scope>
    <source>
        <strain evidence="13 14">NS263</strain>
    </source>
</reference>
<dbReference type="EMBL" id="LDRB01000058">
    <property type="protein sequence ID" value="KTR39216.1"/>
    <property type="molecule type" value="Genomic_DNA"/>
</dbReference>
<dbReference type="InterPro" id="IPR036890">
    <property type="entry name" value="HATPase_C_sf"/>
</dbReference>
<evidence type="ECO:0000256" key="7">
    <source>
        <dbReference type="ARBA" id="ARBA00022777"/>
    </source>
</evidence>
<feature type="domain" description="Histidine kinase" evidence="12">
    <location>
        <begin position="125"/>
        <end position="338"/>
    </location>
</feature>
<keyword evidence="6 11" id="KW-0812">Transmembrane</keyword>
<dbReference type="SUPFAM" id="SSF47384">
    <property type="entry name" value="Homodimeric domain of signal transducing histidine kinase"/>
    <property type="match status" value="1"/>
</dbReference>
<proteinExistence type="predicted"/>
<dbReference type="SMART" id="SM00387">
    <property type="entry name" value="HATPase_c"/>
    <property type="match status" value="1"/>
</dbReference>
<dbReference type="Pfam" id="PF00512">
    <property type="entry name" value="HisKA"/>
    <property type="match status" value="1"/>
</dbReference>
<keyword evidence="10 11" id="KW-0472">Membrane</keyword>
<dbReference type="PROSITE" id="PS50109">
    <property type="entry name" value="HIS_KIN"/>
    <property type="match status" value="1"/>
</dbReference>
<dbReference type="CDD" id="cd00082">
    <property type="entry name" value="HisKA"/>
    <property type="match status" value="1"/>
</dbReference>
<name>A0ABR5S661_9MICO</name>
<keyword evidence="4" id="KW-0597">Phosphoprotein</keyword>
<keyword evidence="14" id="KW-1185">Reference proteome</keyword>
<accession>A0ABR5S661</accession>
<dbReference type="InterPro" id="IPR005467">
    <property type="entry name" value="His_kinase_dom"/>
</dbReference>
<dbReference type="InterPro" id="IPR004358">
    <property type="entry name" value="Sig_transdc_His_kin-like_C"/>
</dbReference>
<sequence length="353" mass="37813">MKRLGQWASFPARGVTDRDPDRRAYRRSALRIGLRVAVVSAALVFAVIILVVVYVLWQLTPAQQLERHGPEDVHVYLDTFDLLIAVLVVGTAAVVLAGAATWLIAGRAVRPLAEAYRLQRTFVADASHELRTPLTVLSARAQQLQAMLPAATSERAVADALREDTRALADVVEDLLATAAGRSDERAEAPLDRALVGAADDMAVLARDRSVHLVVTPGQALLRVTPTQLRRCLVALIDNAIGHSPTGGAVWVENEVVGDRIVIRVRDEGAGVTGIAPRRVFDRFAHGIPTGSGQPSRTSNGIGLALVRDIAVRAGGDVIVERTGKTGTVFALTLPLARHNPKTRRRVGRGLGA</sequence>
<organism evidence="13 14">
    <name type="scientific">Curtobacterium oceanosedimentum</name>
    <dbReference type="NCBI Taxonomy" id="465820"/>
    <lineage>
        <taxon>Bacteria</taxon>
        <taxon>Bacillati</taxon>
        <taxon>Actinomycetota</taxon>
        <taxon>Actinomycetes</taxon>
        <taxon>Micrococcales</taxon>
        <taxon>Microbacteriaceae</taxon>
        <taxon>Curtobacterium</taxon>
    </lineage>
</organism>
<gene>
    <name evidence="13" type="ORF">NS263_11100</name>
</gene>
<feature type="transmembrane region" description="Helical" evidence="11">
    <location>
        <begin position="82"/>
        <end position="105"/>
    </location>
</feature>
<evidence type="ECO:0000256" key="3">
    <source>
        <dbReference type="ARBA" id="ARBA00012438"/>
    </source>
</evidence>
<keyword evidence="7" id="KW-0418">Kinase</keyword>
<dbReference type="InterPro" id="IPR036097">
    <property type="entry name" value="HisK_dim/P_sf"/>
</dbReference>
<dbReference type="SUPFAM" id="SSF55874">
    <property type="entry name" value="ATPase domain of HSP90 chaperone/DNA topoisomerase II/histidine kinase"/>
    <property type="match status" value="1"/>
</dbReference>
<evidence type="ECO:0000313" key="14">
    <source>
        <dbReference type="Proteomes" id="UP000078335"/>
    </source>
</evidence>
<comment type="catalytic activity">
    <reaction evidence="1">
        <text>ATP + protein L-histidine = ADP + protein N-phospho-L-histidine.</text>
        <dbReference type="EC" id="2.7.13.3"/>
    </reaction>
</comment>
<dbReference type="InterPro" id="IPR003594">
    <property type="entry name" value="HATPase_dom"/>
</dbReference>
<dbReference type="EC" id="2.7.13.3" evidence="3"/>
<evidence type="ECO:0000256" key="9">
    <source>
        <dbReference type="ARBA" id="ARBA00023012"/>
    </source>
</evidence>
<dbReference type="InterPro" id="IPR003661">
    <property type="entry name" value="HisK_dim/P_dom"/>
</dbReference>
<comment type="subcellular location">
    <subcellularLocation>
        <location evidence="2">Cell membrane</location>
    </subcellularLocation>
</comment>
<dbReference type="Gene3D" id="1.10.287.130">
    <property type="match status" value="1"/>
</dbReference>
<evidence type="ECO:0000256" key="1">
    <source>
        <dbReference type="ARBA" id="ARBA00000085"/>
    </source>
</evidence>
<dbReference type="PANTHER" id="PTHR45436:SF5">
    <property type="entry name" value="SENSOR HISTIDINE KINASE TRCS"/>
    <property type="match status" value="1"/>
</dbReference>
<evidence type="ECO:0000256" key="6">
    <source>
        <dbReference type="ARBA" id="ARBA00022692"/>
    </source>
</evidence>
<keyword evidence="5" id="KW-0808">Transferase</keyword>
<dbReference type="SMART" id="SM00388">
    <property type="entry name" value="HisKA"/>
    <property type="match status" value="1"/>
</dbReference>
<dbReference type="Gene3D" id="3.30.565.10">
    <property type="entry name" value="Histidine kinase-like ATPase, C-terminal domain"/>
    <property type="match status" value="1"/>
</dbReference>
<protein>
    <recommendedName>
        <fullName evidence="3">histidine kinase</fullName>
        <ecNumber evidence="3">2.7.13.3</ecNumber>
    </recommendedName>
</protein>
<evidence type="ECO:0000256" key="5">
    <source>
        <dbReference type="ARBA" id="ARBA00022679"/>
    </source>
</evidence>
<dbReference type="Proteomes" id="UP000078335">
    <property type="component" value="Unassembled WGS sequence"/>
</dbReference>
<evidence type="ECO:0000256" key="11">
    <source>
        <dbReference type="SAM" id="Phobius"/>
    </source>
</evidence>
<evidence type="ECO:0000259" key="12">
    <source>
        <dbReference type="PROSITE" id="PS50109"/>
    </source>
</evidence>
<evidence type="ECO:0000256" key="4">
    <source>
        <dbReference type="ARBA" id="ARBA00022553"/>
    </source>
</evidence>
<comment type="caution">
    <text evidence="13">The sequence shown here is derived from an EMBL/GenBank/DDBJ whole genome shotgun (WGS) entry which is preliminary data.</text>
</comment>
<feature type="transmembrane region" description="Helical" evidence="11">
    <location>
        <begin position="32"/>
        <end position="57"/>
    </location>
</feature>
<dbReference type="PRINTS" id="PR00344">
    <property type="entry name" value="BCTRLSENSOR"/>
</dbReference>
<dbReference type="Pfam" id="PF02518">
    <property type="entry name" value="HATPase_c"/>
    <property type="match status" value="1"/>
</dbReference>
<keyword evidence="9" id="KW-0902">Two-component regulatory system</keyword>
<keyword evidence="8 11" id="KW-1133">Transmembrane helix</keyword>
<evidence type="ECO:0000256" key="8">
    <source>
        <dbReference type="ARBA" id="ARBA00022989"/>
    </source>
</evidence>
<evidence type="ECO:0000256" key="2">
    <source>
        <dbReference type="ARBA" id="ARBA00004236"/>
    </source>
</evidence>
<evidence type="ECO:0000256" key="10">
    <source>
        <dbReference type="ARBA" id="ARBA00023136"/>
    </source>
</evidence>
<dbReference type="PANTHER" id="PTHR45436">
    <property type="entry name" value="SENSOR HISTIDINE KINASE YKOH"/>
    <property type="match status" value="1"/>
</dbReference>
<evidence type="ECO:0000313" key="13">
    <source>
        <dbReference type="EMBL" id="KTR39216.1"/>
    </source>
</evidence>
<dbReference type="InterPro" id="IPR050428">
    <property type="entry name" value="TCS_sensor_his_kinase"/>
</dbReference>